<feature type="domain" description="Tyrosine-protein phosphatase" evidence="6">
    <location>
        <begin position="1"/>
        <end position="260"/>
    </location>
</feature>
<dbReference type="Pfam" id="PF00102">
    <property type="entry name" value="Y_phosphatase"/>
    <property type="match status" value="1"/>
</dbReference>
<accession>A0ABN7SU00</accession>
<evidence type="ECO:0000256" key="3">
    <source>
        <dbReference type="ARBA" id="ARBA00022801"/>
    </source>
</evidence>
<dbReference type="SUPFAM" id="SSF52799">
    <property type="entry name" value="(Phosphotyrosine protein) phosphatases II"/>
    <property type="match status" value="1"/>
</dbReference>
<dbReference type="PROSITE" id="PS50056">
    <property type="entry name" value="TYR_PHOSPHATASE_2"/>
    <property type="match status" value="1"/>
</dbReference>
<feature type="domain" description="Tyrosine specific protein phosphatases" evidence="7">
    <location>
        <begin position="181"/>
        <end position="251"/>
    </location>
</feature>
<dbReference type="Gene3D" id="3.90.190.10">
    <property type="entry name" value="Protein tyrosine phosphatase superfamily"/>
    <property type="match status" value="1"/>
</dbReference>
<evidence type="ECO:0000313" key="9">
    <source>
        <dbReference type="Proteomes" id="UP001158576"/>
    </source>
</evidence>
<dbReference type="PROSITE" id="PS00383">
    <property type="entry name" value="TYR_PHOSPHATASE_1"/>
    <property type="match status" value="1"/>
</dbReference>
<dbReference type="SMART" id="SM00404">
    <property type="entry name" value="PTPc_motif"/>
    <property type="match status" value="1"/>
</dbReference>
<dbReference type="InterPro" id="IPR000242">
    <property type="entry name" value="PTP_cat"/>
</dbReference>
<dbReference type="InterPro" id="IPR000387">
    <property type="entry name" value="Tyr_Pase_dom"/>
</dbReference>
<reference evidence="8 9" key="1">
    <citation type="submission" date="2021-04" db="EMBL/GenBank/DDBJ databases">
        <authorList>
            <person name="Bliznina A."/>
        </authorList>
    </citation>
    <scope>NUCLEOTIDE SEQUENCE [LARGE SCALE GENOMIC DNA]</scope>
</reference>
<gene>
    <name evidence="8" type="ORF">OKIOD_LOCUS10990</name>
</gene>
<dbReference type="EMBL" id="OU015566">
    <property type="protein sequence ID" value="CAG5105548.1"/>
    <property type="molecule type" value="Genomic_DNA"/>
</dbReference>
<dbReference type="InterPro" id="IPR029021">
    <property type="entry name" value="Prot-tyrosine_phosphatase-like"/>
</dbReference>
<dbReference type="InterPro" id="IPR050348">
    <property type="entry name" value="Protein-Tyr_Phosphatase"/>
</dbReference>
<proteinExistence type="inferred from homology"/>
<evidence type="ECO:0000259" key="6">
    <source>
        <dbReference type="PROSITE" id="PS50055"/>
    </source>
</evidence>
<evidence type="ECO:0000256" key="5">
    <source>
        <dbReference type="SAM" id="MobiDB-lite"/>
    </source>
</evidence>
<keyword evidence="4" id="KW-0904">Protein phosphatase</keyword>
<evidence type="ECO:0000256" key="1">
    <source>
        <dbReference type="ARBA" id="ARBA00009580"/>
    </source>
</evidence>
<sequence length="260" mass="29187">MPYDKTRVILRPYVSGGSTGKDESSSAGGASSSGGKDSATAQGDYINANYVKMLIGDEELEEQANSSGYYRRWIASQGPLENTKNDFWKMIYDSNASLIVMVTQTRELGRPKCEDYWPEEPEPVYLTNPDLLTVRLLNEEQENEGMIARELQFRSEDGTTRNVNHIQFVDWPDHGVPHDPAHFLTFLRKIRALKKESGDDIHTIVHCSAGVGRTGVTIALDAAWERLEKGLSVDPKALLEEMRDQRGCLIQEIGINHLIF</sequence>
<dbReference type="InterPro" id="IPR016130">
    <property type="entry name" value="Tyr_Pase_AS"/>
</dbReference>
<name>A0ABN7SU00_OIKDI</name>
<evidence type="ECO:0000256" key="2">
    <source>
        <dbReference type="ARBA" id="ARBA00013064"/>
    </source>
</evidence>
<protein>
    <recommendedName>
        <fullName evidence="2">protein-tyrosine-phosphatase</fullName>
        <ecNumber evidence="2">3.1.3.48</ecNumber>
    </recommendedName>
</protein>
<evidence type="ECO:0000256" key="4">
    <source>
        <dbReference type="ARBA" id="ARBA00022912"/>
    </source>
</evidence>
<keyword evidence="3" id="KW-0378">Hydrolase</keyword>
<dbReference type="InterPro" id="IPR003595">
    <property type="entry name" value="Tyr_Pase_cat"/>
</dbReference>
<feature type="compositionally biased region" description="Low complexity" evidence="5">
    <location>
        <begin position="25"/>
        <end position="39"/>
    </location>
</feature>
<evidence type="ECO:0000313" key="8">
    <source>
        <dbReference type="EMBL" id="CAG5105548.1"/>
    </source>
</evidence>
<feature type="region of interest" description="Disordered" evidence="5">
    <location>
        <begin position="13"/>
        <end position="39"/>
    </location>
</feature>
<comment type="similarity">
    <text evidence="1">Belongs to the protein-tyrosine phosphatase family.</text>
</comment>
<dbReference type="Proteomes" id="UP001158576">
    <property type="component" value="Chromosome 1"/>
</dbReference>
<organism evidence="8 9">
    <name type="scientific">Oikopleura dioica</name>
    <name type="common">Tunicate</name>
    <dbReference type="NCBI Taxonomy" id="34765"/>
    <lineage>
        <taxon>Eukaryota</taxon>
        <taxon>Metazoa</taxon>
        <taxon>Chordata</taxon>
        <taxon>Tunicata</taxon>
        <taxon>Appendicularia</taxon>
        <taxon>Copelata</taxon>
        <taxon>Oikopleuridae</taxon>
        <taxon>Oikopleura</taxon>
    </lineage>
</organism>
<keyword evidence="9" id="KW-1185">Reference proteome</keyword>
<dbReference type="EC" id="3.1.3.48" evidence="2"/>
<dbReference type="PRINTS" id="PR00700">
    <property type="entry name" value="PRTYPHPHTASE"/>
</dbReference>
<dbReference type="PANTHER" id="PTHR19134:SF449">
    <property type="entry name" value="TYROSINE-PROTEIN PHOSPHATASE 1"/>
    <property type="match status" value="1"/>
</dbReference>
<dbReference type="PANTHER" id="PTHR19134">
    <property type="entry name" value="RECEPTOR-TYPE TYROSINE-PROTEIN PHOSPHATASE"/>
    <property type="match status" value="1"/>
</dbReference>
<dbReference type="SMART" id="SM00194">
    <property type="entry name" value="PTPc"/>
    <property type="match status" value="1"/>
</dbReference>
<evidence type="ECO:0000259" key="7">
    <source>
        <dbReference type="PROSITE" id="PS50056"/>
    </source>
</evidence>
<dbReference type="PROSITE" id="PS50055">
    <property type="entry name" value="TYR_PHOSPHATASE_PTP"/>
    <property type="match status" value="1"/>
</dbReference>